<dbReference type="RefSeq" id="WP_168146838.1">
    <property type="nucleotide sequence ID" value="NZ_JAAVXB010000002.1"/>
</dbReference>
<protein>
    <submittedName>
        <fullName evidence="1">Uncharacterized protein</fullName>
    </submittedName>
</protein>
<organism evidence="1 2">
    <name type="scientific">Solimonas marina</name>
    <dbReference type="NCBI Taxonomy" id="2714601"/>
    <lineage>
        <taxon>Bacteria</taxon>
        <taxon>Pseudomonadati</taxon>
        <taxon>Pseudomonadota</taxon>
        <taxon>Gammaproteobacteria</taxon>
        <taxon>Nevskiales</taxon>
        <taxon>Nevskiaceae</taxon>
        <taxon>Solimonas</taxon>
    </lineage>
</organism>
<evidence type="ECO:0000313" key="2">
    <source>
        <dbReference type="Proteomes" id="UP000653472"/>
    </source>
</evidence>
<evidence type="ECO:0000313" key="1">
    <source>
        <dbReference type="EMBL" id="NKF21582.1"/>
    </source>
</evidence>
<proteinExistence type="predicted"/>
<dbReference type="EMBL" id="JAAVXB010000002">
    <property type="protein sequence ID" value="NKF21582.1"/>
    <property type="molecule type" value="Genomic_DNA"/>
</dbReference>
<name>A0A969W717_9GAMM</name>
<gene>
    <name evidence="1" type="ORF">G7Y82_04575</name>
</gene>
<dbReference type="AlphaFoldDB" id="A0A969W717"/>
<reference evidence="1" key="1">
    <citation type="submission" date="2020-03" db="EMBL/GenBank/DDBJ databases">
        <title>Solimonas marina sp. nov., isolated from deep seawater of the Pacific Ocean.</title>
        <authorList>
            <person name="Liu X."/>
            <person name="Lai Q."/>
            <person name="Sun F."/>
            <person name="Gai Y."/>
            <person name="Li G."/>
            <person name="Shao Z."/>
        </authorList>
    </citation>
    <scope>NUCLEOTIDE SEQUENCE</scope>
    <source>
        <strain evidence="1">C16B3</strain>
    </source>
</reference>
<comment type="caution">
    <text evidence="1">The sequence shown here is derived from an EMBL/GenBank/DDBJ whole genome shotgun (WGS) entry which is preliminary data.</text>
</comment>
<sequence length="77" mass="8604">MADPKKKGALKVSVVSMPKSENAISSGPDKWQIEEDMRTLLRAQEVRRDPKRFKAAKKLASERLQEMKAAFGSADSK</sequence>
<keyword evidence="2" id="KW-1185">Reference proteome</keyword>
<accession>A0A969W717</accession>
<dbReference type="Proteomes" id="UP000653472">
    <property type="component" value="Unassembled WGS sequence"/>
</dbReference>